<evidence type="ECO:0000313" key="3">
    <source>
        <dbReference type="EMBL" id="KAJ3841273.1"/>
    </source>
</evidence>
<feature type="transmembrane region" description="Helical" evidence="2">
    <location>
        <begin position="64"/>
        <end position="83"/>
    </location>
</feature>
<sequence>MTLVRGLQLRIEGTADDDGWIRVCCLSHKYSKMLDQTAIHPVRPIRPQVFLNGFSCVRPTLKKMLLLLFFQLFAFSQITWGGIVPKTVNDNAGTSSTNTIPDHITTSPALSTPLVPISSPIEPSSSMDIPTPPANGNSSSSSLNSATLDTSIRSQLGPILGESIGGAVALGGFIIITLLLRKTSKQLGWPGESSPPDDAQGDHGGYESRQRPSPTHLGKQKQKARDHFGEGDEVYMLQTMGYRDDSNNSHTWRNYHASNSRYYCPRSTSITPTPDTMPSEAGISRVPTRAAVGPRPNPRLLPQLPSHLRRESEQSGMSIIDIEAVAKEVAKILMLPGPATPTSLGGETMIQGGPERASEKWNGDRMVSKSWKLEQERLEHGGRSASGSPPNGNSSSRESPMTPLPLYHSRQSLLAHDLGKIV</sequence>
<keyword evidence="4" id="KW-1185">Reference proteome</keyword>
<comment type="caution">
    <text evidence="3">The sequence shown here is derived from an EMBL/GenBank/DDBJ whole genome shotgun (WGS) entry which is preliminary data.</text>
</comment>
<feature type="compositionally biased region" description="Basic and acidic residues" evidence="1">
    <location>
        <begin position="200"/>
        <end position="210"/>
    </location>
</feature>
<dbReference type="EMBL" id="MU806045">
    <property type="protein sequence ID" value="KAJ3841273.1"/>
    <property type="molecule type" value="Genomic_DNA"/>
</dbReference>
<organism evidence="3 4">
    <name type="scientific">Lentinula raphanica</name>
    <dbReference type="NCBI Taxonomy" id="153919"/>
    <lineage>
        <taxon>Eukaryota</taxon>
        <taxon>Fungi</taxon>
        <taxon>Dikarya</taxon>
        <taxon>Basidiomycota</taxon>
        <taxon>Agaricomycotina</taxon>
        <taxon>Agaricomycetes</taxon>
        <taxon>Agaricomycetidae</taxon>
        <taxon>Agaricales</taxon>
        <taxon>Marasmiineae</taxon>
        <taxon>Omphalotaceae</taxon>
        <taxon>Lentinula</taxon>
    </lineage>
</organism>
<feature type="region of interest" description="Disordered" evidence="1">
    <location>
        <begin position="341"/>
        <end position="404"/>
    </location>
</feature>
<feature type="region of interest" description="Disordered" evidence="1">
    <location>
        <begin position="187"/>
        <end position="229"/>
    </location>
</feature>
<gene>
    <name evidence="3" type="ORF">F5878DRAFT_23398</name>
</gene>
<keyword evidence="2" id="KW-1133">Transmembrane helix</keyword>
<evidence type="ECO:0000256" key="1">
    <source>
        <dbReference type="SAM" id="MobiDB-lite"/>
    </source>
</evidence>
<dbReference type="Proteomes" id="UP001163846">
    <property type="component" value="Unassembled WGS sequence"/>
</dbReference>
<evidence type="ECO:0000256" key="2">
    <source>
        <dbReference type="SAM" id="Phobius"/>
    </source>
</evidence>
<feature type="compositionally biased region" description="Basic and acidic residues" evidence="1">
    <location>
        <begin position="356"/>
        <end position="382"/>
    </location>
</feature>
<keyword evidence="2" id="KW-0812">Transmembrane</keyword>
<name>A0AA38PEN5_9AGAR</name>
<evidence type="ECO:0000313" key="4">
    <source>
        <dbReference type="Proteomes" id="UP001163846"/>
    </source>
</evidence>
<feature type="transmembrane region" description="Helical" evidence="2">
    <location>
        <begin position="159"/>
        <end position="180"/>
    </location>
</feature>
<feature type="compositionally biased region" description="Polar residues" evidence="1">
    <location>
        <begin position="94"/>
        <end position="110"/>
    </location>
</feature>
<reference evidence="3" key="1">
    <citation type="submission" date="2022-08" db="EMBL/GenBank/DDBJ databases">
        <authorList>
            <consortium name="DOE Joint Genome Institute"/>
            <person name="Min B."/>
            <person name="Riley R."/>
            <person name="Sierra-Patev S."/>
            <person name="Naranjo-Ortiz M."/>
            <person name="Looney B."/>
            <person name="Konkel Z."/>
            <person name="Slot J.C."/>
            <person name="Sakamoto Y."/>
            <person name="Steenwyk J.L."/>
            <person name="Rokas A."/>
            <person name="Carro J."/>
            <person name="Camarero S."/>
            <person name="Ferreira P."/>
            <person name="Molpeceres G."/>
            <person name="Ruiz-Duenas F.J."/>
            <person name="Serrano A."/>
            <person name="Henrissat B."/>
            <person name="Drula E."/>
            <person name="Hughes K.W."/>
            <person name="Mata J.L."/>
            <person name="Ishikawa N.K."/>
            <person name="Vargas-Isla R."/>
            <person name="Ushijima S."/>
            <person name="Smith C.A."/>
            <person name="Ahrendt S."/>
            <person name="Andreopoulos W."/>
            <person name="He G."/>
            <person name="Labutti K."/>
            <person name="Lipzen A."/>
            <person name="Ng V."/>
            <person name="Sandor L."/>
            <person name="Barry K."/>
            <person name="Martinez A.T."/>
            <person name="Xiao Y."/>
            <person name="Gibbons J.G."/>
            <person name="Terashima K."/>
            <person name="Hibbett D.S."/>
            <person name="Grigoriev I.V."/>
        </authorList>
    </citation>
    <scope>NUCLEOTIDE SEQUENCE</scope>
    <source>
        <strain evidence="3">TFB9207</strain>
    </source>
</reference>
<protein>
    <submittedName>
        <fullName evidence="3">Uncharacterized protein</fullName>
    </submittedName>
</protein>
<feature type="compositionally biased region" description="Low complexity" evidence="1">
    <location>
        <begin position="113"/>
        <end position="145"/>
    </location>
</feature>
<keyword evidence="2" id="KW-0472">Membrane</keyword>
<feature type="region of interest" description="Disordered" evidence="1">
    <location>
        <begin position="94"/>
        <end position="145"/>
    </location>
</feature>
<proteinExistence type="predicted"/>
<feature type="compositionally biased region" description="Low complexity" evidence="1">
    <location>
        <begin position="383"/>
        <end position="400"/>
    </location>
</feature>
<accession>A0AA38PEN5</accession>
<dbReference type="AlphaFoldDB" id="A0AA38PEN5"/>